<keyword evidence="4" id="KW-0732">Signal</keyword>
<organism evidence="6 7">
    <name type="scientific">Orchesella dallaii</name>
    <dbReference type="NCBI Taxonomy" id="48710"/>
    <lineage>
        <taxon>Eukaryota</taxon>
        <taxon>Metazoa</taxon>
        <taxon>Ecdysozoa</taxon>
        <taxon>Arthropoda</taxon>
        <taxon>Hexapoda</taxon>
        <taxon>Collembola</taxon>
        <taxon>Entomobryomorpha</taxon>
        <taxon>Entomobryoidea</taxon>
        <taxon>Orchesellidae</taxon>
        <taxon>Orchesellinae</taxon>
        <taxon>Orchesella</taxon>
    </lineage>
</organism>
<name>A0ABP1RPQ6_9HEXA</name>
<dbReference type="Gene3D" id="2.40.10.10">
    <property type="entry name" value="Trypsin-like serine proteases"/>
    <property type="match status" value="1"/>
</dbReference>
<protein>
    <recommendedName>
        <fullName evidence="5">Peptidase S1 domain-containing protein</fullName>
    </recommendedName>
</protein>
<feature type="transmembrane region" description="Helical" evidence="3">
    <location>
        <begin position="303"/>
        <end position="324"/>
    </location>
</feature>
<dbReference type="InterPro" id="IPR001254">
    <property type="entry name" value="Trypsin_dom"/>
</dbReference>
<dbReference type="SMART" id="SM00020">
    <property type="entry name" value="Tryp_SPc"/>
    <property type="match status" value="1"/>
</dbReference>
<dbReference type="SUPFAM" id="SSF50494">
    <property type="entry name" value="Trypsin-like serine proteases"/>
    <property type="match status" value="1"/>
</dbReference>
<dbReference type="Pfam" id="PF00089">
    <property type="entry name" value="Trypsin"/>
    <property type="match status" value="1"/>
</dbReference>
<feature type="region of interest" description="Disordered" evidence="2">
    <location>
        <begin position="260"/>
        <end position="284"/>
    </location>
</feature>
<dbReference type="InterPro" id="IPR009003">
    <property type="entry name" value="Peptidase_S1_PA"/>
</dbReference>
<accession>A0ABP1RPQ6</accession>
<feature type="compositionally biased region" description="Gly residues" evidence="2">
    <location>
        <begin position="274"/>
        <end position="284"/>
    </location>
</feature>
<keyword evidence="7" id="KW-1185">Reference proteome</keyword>
<reference evidence="6 7" key="1">
    <citation type="submission" date="2024-08" db="EMBL/GenBank/DDBJ databases">
        <authorList>
            <person name="Cucini C."/>
            <person name="Frati F."/>
        </authorList>
    </citation>
    <scope>NUCLEOTIDE SEQUENCE [LARGE SCALE GENOMIC DNA]</scope>
</reference>
<keyword evidence="3" id="KW-0812">Transmembrane</keyword>
<dbReference type="CDD" id="cd00190">
    <property type="entry name" value="Tryp_SPc"/>
    <property type="match status" value="1"/>
</dbReference>
<evidence type="ECO:0000256" key="3">
    <source>
        <dbReference type="SAM" id="Phobius"/>
    </source>
</evidence>
<gene>
    <name evidence="6" type="ORF">ODALV1_LOCUS24703</name>
</gene>
<keyword evidence="1" id="KW-1015">Disulfide bond</keyword>
<dbReference type="InterPro" id="IPR043504">
    <property type="entry name" value="Peptidase_S1_PA_chymotrypsin"/>
</dbReference>
<evidence type="ECO:0000256" key="1">
    <source>
        <dbReference type="ARBA" id="ARBA00023157"/>
    </source>
</evidence>
<dbReference type="EMBL" id="CAXLJM020000093">
    <property type="protein sequence ID" value="CAL8132668.1"/>
    <property type="molecule type" value="Genomic_DNA"/>
</dbReference>
<evidence type="ECO:0000256" key="4">
    <source>
        <dbReference type="SAM" id="SignalP"/>
    </source>
</evidence>
<proteinExistence type="predicted"/>
<dbReference type="InterPro" id="IPR001314">
    <property type="entry name" value="Peptidase_S1A"/>
</dbReference>
<comment type="caution">
    <text evidence="6">The sequence shown here is derived from an EMBL/GenBank/DDBJ whole genome shotgun (WGS) entry which is preliminary data.</text>
</comment>
<dbReference type="PANTHER" id="PTHR24250">
    <property type="entry name" value="CHYMOTRYPSIN-RELATED"/>
    <property type="match status" value="1"/>
</dbReference>
<dbReference type="PROSITE" id="PS50240">
    <property type="entry name" value="TRYPSIN_DOM"/>
    <property type="match status" value="1"/>
</dbReference>
<dbReference type="PRINTS" id="PR00722">
    <property type="entry name" value="CHYMOTRYPSIN"/>
</dbReference>
<feature type="domain" description="Peptidase S1" evidence="5">
    <location>
        <begin position="21"/>
        <end position="256"/>
    </location>
</feature>
<evidence type="ECO:0000256" key="2">
    <source>
        <dbReference type="SAM" id="MobiDB-lite"/>
    </source>
</evidence>
<feature type="signal peptide" evidence="4">
    <location>
        <begin position="1"/>
        <end position="20"/>
    </location>
</feature>
<keyword evidence="3" id="KW-0472">Membrane</keyword>
<keyword evidence="3" id="KW-1133">Transmembrane helix</keyword>
<sequence>MFQKLIFVTLCIAFVGKTKAIIGGEDAGKNEFPWLVRFAVGERFCSGALLEMDLVLTSATCVQYYVDPVDIVAGDHSPLGDDGTEQTQISHYPILHEDFNKNGQLENDIALIRLFTPFTVTPYVRPIRLPVANPHLADAGRAVLAGWGETSVTSTDGNLRFFPGMSPILQKASLGYTNASVCAQYFDVQLPEGQFCTHGNGGAPMDKGGPLLCDDQPGQVCGVLSNVWLKHTENETTVGSYVQVNKYIDWISLNSLKATTTPSPTVAPTTPPSQGGGGSEGGSDNSGGIGTIIVKVENNTSTIMLILLIALCFIMIATSGVLMWKFISLKQEARLTESRIDLSRDFYRNSGAEAGNPPKGDYRV</sequence>
<evidence type="ECO:0000259" key="5">
    <source>
        <dbReference type="PROSITE" id="PS50240"/>
    </source>
</evidence>
<evidence type="ECO:0000313" key="6">
    <source>
        <dbReference type="EMBL" id="CAL8132668.1"/>
    </source>
</evidence>
<evidence type="ECO:0000313" key="7">
    <source>
        <dbReference type="Proteomes" id="UP001642540"/>
    </source>
</evidence>
<dbReference type="Proteomes" id="UP001642540">
    <property type="component" value="Unassembled WGS sequence"/>
</dbReference>
<feature type="chain" id="PRO_5047042875" description="Peptidase S1 domain-containing protein" evidence="4">
    <location>
        <begin position="21"/>
        <end position="364"/>
    </location>
</feature>